<dbReference type="Proteomes" id="UP000179183">
    <property type="component" value="Unassembled WGS sequence"/>
</dbReference>
<evidence type="ECO:0000256" key="1">
    <source>
        <dbReference type="SAM" id="MobiDB-lite"/>
    </source>
</evidence>
<evidence type="ECO:0000313" key="2">
    <source>
        <dbReference type="EMBL" id="OGZ66933.1"/>
    </source>
</evidence>
<accession>A0A1G2HWS4</accession>
<feature type="region of interest" description="Disordered" evidence="1">
    <location>
        <begin position="267"/>
        <end position="288"/>
    </location>
</feature>
<feature type="region of interest" description="Disordered" evidence="1">
    <location>
        <begin position="1"/>
        <end position="31"/>
    </location>
</feature>
<feature type="compositionally biased region" description="Low complexity" evidence="1">
    <location>
        <begin position="128"/>
        <end position="138"/>
    </location>
</feature>
<dbReference type="EMBL" id="MHOQ01000017">
    <property type="protein sequence ID" value="OGZ66933.1"/>
    <property type="molecule type" value="Genomic_DNA"/>
</dbReference>
<sequence length="342" mass="38053">MFNERRIESEEELPKHNKDLPNSDLHEDDFSLRGGVEAGDIRAEGEDLNPDQIMADAERLATELKEIMGQEGEGSSFKKNMGAVEILQGEQRSKPKLAKKGGGLFKKIGGSILATAFLAGVVGNTEAQGNKNQQGQKQEGPKTKQELRSGLAQQISERTRLYINLNEAIFNGRKEINAMQKELGRLRSLWSATTVALAIGDSARGLPTRSEESGKEKQDRLNIEREIESTKLQIGDLADSLTKRSLQNKLKELESLLSANAVSRAKEDYASGKGKDSESAKQKQYRLREEEKIKSIRSQIDELTATLNRRSFGITLELQNMTTQIRTLEISIVNTQSKLRGR</sequence>
<organism evidence="2 3">
    <name type="scientific">Candidatus Staskawiczbacteria bacterium RIFCSPHIGHO2_02_FULL_33_16</name>
    <dbReference type="NCBI Taxonomy" id="1802204"/>
    <lineage>
        <taxon>Bacteria</taxon>
        <taxon>Candidatus Staskawicziibacteriota</taxon>
    </lineage>
</organism>
<evidence type="ECO:0000313" key="3">
    <source>
        <dbReference type="Proteomes" id="UP000179183"/>
    </source>
</evidence>
<name>A0A1G2HWS4_9BACT</name>
<reference evidence="2 3" key="1">
    <citation type="journal article" date="2016" name="Nat. Commun.">
        <title>Thousands of microbial genomes shed light on interconnected biogeochemical processes in an aquifer system.</title>
        <authorList>
            <person name="Anantharaman K."/>
            <person name="Brown C.T."/>
            <person name="Hug L.A."/>
            <person name="Sharon I."/>
            <person name="Castelle C.J."/>
            <person name="Probst A.J."/>
            <person name="Thomas B.C."/>
            <person name="Singh A."/>
            <person name="Wilkins M.J."/>
            <person name="Karaoz U."/>
            <person name="Brodie E.L."/>
            <person name="Williams K.H."/>
            <person name="Hubbard S.S."/>
            <person name="Banfield J.F."/>
        </authorList>
    </citation>
    <scope>NUCLEOTIDE SEQUENCE [LARGE SCALE GENOMIC DNA]</scope>
</reference>
<protein>
    <submittedName>
        <fullName evidence="2">Uncharacterized protein</fullName>
    </submittedName>
</protein>
<gene>
    <name evidence="2" type="ORF">A3D34_02095</name>
</gene>
<dbReference type="AlphaFoldDB" id="A0A1G2HWS4"/>
<feature type="region of interest" description="Disordered" evidence="1">
    <location>
        <begin position="127"/>
        <end position="147"/>
    </location>
</feature>
<proteinExistence type="predicted"/>
<comment type="caution">
    <text evidence="2">The sequence shown here is derived from an EMBL/GenBank/DDBJ whole genome shotgun (WGS) entry which is preliminary data.</text>
</comment>